<dbReference type="KEGG" id="cmiu:B1H56_04865"/>
<reference evidence="7" key="1">
    <citation type="submission" date="2016-02" db="EMBL/GenBank/DDBJ databases">
        <authorList>
            <person name="Mitreva M."/>
            <person name="Pepin K.H."/>
            <person name="Mihindukulasuriya K.A."/>
            <person name="Fulton R."/>
            <person name="Fronick C."/>
            <person name="O'Laughlin M."/>
            <person name="Miner T."/>
            <person name="Herter B."/>
            <person name="Rosa B.A."/>
            <person name="Cordes M."/>
            <person name="Tomlinson C."/>
            <person name="Wollam A."/>
            <person name="Palsikar V.B."/>
            <person name="Mardis E.R."/>
            <person name="Wilson R.K."/>
        </authorList>
    </citation>
    <scope>NUCLEOTIDE SEQUENCE [LARGE SCALE GENOMIC DNA]</scope>
    <source>
        <strain evidence="7">DSM 22607</strain>
    </source>
</reference>
<dbReference type="EMBL" id="LSZW01000063">
    <property type="protein sequence ID" value="KXK64834.1"/>
    <property type="molecule type" value="Genomic_DNA"/>
</dbReference>
<protein>
    <recommendedName>
        <fullName evidence="3">Nuclease SbcCD subunit C</fullName>
    </recommendedName>
</protein>
<dbReference type="Pfam" id="PF13476">
    <property type="entry name" value="AAA_23"/>
    <property type="match status" value="1"/>
</dbReference>
<feature type="coiled-coil region" evidence="4">
    <location>
        <begin position="420"/>
        <end position="454"/>
    </location>
</feature>
<sequence>MMPEWLSFEAFGPYVKKQEIDFRSFEKAGLFLIHGKTGAGKTTVLDAMTYALFGESSGGGRGDIAAMRSDFAADRQNTKVDFIFRTNGRQYRFTREVRVRTKRNGEKELQPSQNVFFKNDAGEFEPFFENPGIKNVRQKAEELLGLTYEQFRQVVLLPQGRFEQLLIADSAEKEKILVTLFKAERWQKITDWLCAQALELKHTRDGAEQSLEAVLRQYGCETGTELKTLLASQQEALAEQGEKCTDLAAQLDTAEKTLKNAQAMQGLFVEWEQARERVAQATAGEDEIRALEKQCARAEGAAQLLPVRREVAALQQQWKVHEEKAAEAAAQVERLQSRLNKCAAMISGYAGALRQDKVKKTAEKNAAEEQLKQAEKEYQKIFSTYMGDTAHMLAEMLEEGRACPVCGSIHHPSPAAGTDAKATEREVRKAEKHIQALRKRIAEDEKELFLLEQKSEECEKGIRKLGLGEKEKCSHSEMKYSLKELLEEAEGLLWEYKTLQESLELYRREGARAKEVFEEAVSRFKAACEKKGFRTDEEFRAACLTGDELAETRQKIRDYYVAQKIAEESARLLAEKLKGLEPVDIRPLQEEFDQKEKAQKTAEAVFAETKARGALLEKAVETAEEYVKKLKGMTEKFVELDEFSKMLRGSNGISLQRYILGVMLTAITREANILLKKVHDGRYQLYRSMEGTGRARKVGLDLEVFDSYSGERRSVKSLSGGEKFLVALTLSLGLSTVVQAQSGGIHIDALFIDEGFGSLDPASIENALDVLACVRGGSKLIGIISHVQMLKENIETTIEVRKDRTGSDLIINC</sequence>
<evidence type="ECO:0000256" key="4">
    <source>
        <dbReference type="SAM" id="Coils"/>
    </source>
</evidence>
<comment type="similarity">
    <text evidence="1">Belongs to the SMC family. SbcC subfamily.</text>
</comment>
<dbReference type="InterPro" id="IPR027417">
    <property type="entry name" value="P-loop_NTPase"/>
</dbReference>
<dbReference type="Gene3D" id="3.40.50.300">
    <property type="entry name" value="P-loop containing nucleotide triphosphate hydrolases"/>
    <property type="match status" value="2"/>
</dbReference>
<accession>A0A136Q2M6</accession>
<feature type="coiled-coil region" evidence="4">
    <location>
        <begin position="244"/>
        <end position="384"/>
    </location>
</feature>
<proteinExistence type="inferred from homology"/>
<dbReference type="GO" id="GO:0016887">
    <property type="term" value="F:ATP hydrolysis activity"/>
    <property type="evidence" value="ECO:0007669"/>
    <property type="project" value="InterPro"/>
</dbReference>
<gene>
    <name evidence="6" type="ORF">HMPREF3293_02079</name>
</gene>
<dbReference type="PATRIC" id="fig|626937.4.peg.2052"/>
<evidence type="ECO:0000259" key="5">
    <source>
        <dbReference type="Pfam" id="PF13476"/>
    </source>
</evidence>
<dbReference type="GO" id="GO:0006302">
    <property type="term" value="P:double-strand break repair"/>
    <property type="evidence" value="ECO:0007669"/>
    <property type="project" value="InterPro"/>
</dbReference>
<evidence type="ECO:0000256" key="2">
    <source>
        <dbReference type="ARBA" id="ARBA00011322"/>
    </source>
</evidence>
<evidence type="ECO:0000313" key="6">
    <source>
        <dbReference type="EMBL" id="KXK64834.1"/>
    </source>
</evidence>
<dbReference type="RefSeq" id="WP_066518323.1">
    <property type="nucleotide sequence ID" value="NZ_CABMOF010000001.1"/>
</dbReference>
<dbReference type="InterPro" id="IPR038729">
    <property type="entry name" value="Rad50/SbcC_AAA"/>
</dbReference>
<dbReference type="Pfam" id="PF13558">
    <property type="entry name" value="SbcC_Walker_B"/>
    <property type="match status" value="1"/>
</dbReference>
<dbReference type="PANTHER" id="PTHR32114">
    <property type="entry name" value="ABC TRANSPORTER ABCH.3"/>
    <property type="match status" value="1"/>
</dbReference>
<dbReference type="AlphaFoldDB" id="A0A136Q2M6"/>
<keyword evidence="7" id="KW-1185">Reference proteome</keyword>
<dbReference type="Proteomes" id="UP000070366">
    <property type="component" value="Unassembled WGS sequence"/>
</dbReference>
<dbReference type="SUPFAM" id="SSF52540">
    <property type="entry name" value="P-loop containing nucleoside triphosphate hydrolases"/>
    <property type="match status" value="1"/>
</dbReference>
<feature type="domain" description="Rad50/SbcC-type AAA" evidence="5">
    <location>
        <begin position="6"/>
        <end position="295"/>
    </location>
</feature>
<dbReference type="OrthoDB" id="9795626at2"/>
<feature type="coiled-coil region" evidence="4">
    <location>
        <begin position="482"/>
        <end position="509"/>
    </location>
</feature>
<dbReference type="PANTHER" id="PTHR32114:SF2">
    <property type="entry name" value="ABC TRANSPORTER ABCH.3"/>
    <property type="match status" value="1"/>
</dbReference>
<evidence type="ECO:0000313" key="7">
    <source>
        <dbReference type="Proteomes" id="UP000070366"/>
    </source>
</evidence>
<comment type="subunit">
    <text evidence="2">Heterodimer of SbcC and SbcD.</text>
</comment>
<comment type="caution">
    <text evidence="6">The sequence shown here is derived from an EMBL/GenBank/DDBJ whole genome shotgun (WGS) entry which is preliminary data.</text>
</comment>
<dbReference type="STRING" id="626937.HMPREF3293_02079"/>
<organism evidence="6 7">
    <name type="scientific">Christensenella minuta</name>
    <dbReference type="NCBI Taxonomy" id="626937"/>
    <lineage>
        <taxon>Bacteria</taxon>
        <taxon>Bacillati</taxon>
        <taxon>Bacillota</taxon>
        <taxon>Clostridia</taxon>
        <taxon>Christensenellales</taxon>
        <taxon>Christensenellaceae</taxon>
        <taxon>Christensenella</taxon>
    </lineage>
</organism>
<dbReference type="Gene3D" id="1.20.1170.10">
    <property type="match status" value="1"/>
</dbReference>
<evidence type="ECO:0000256" key="3">
    <source>
        <dbReference type="ARBA" id="ARBA00013368"/>
    </source>
</evidence>
<keyword evidence="4" id="KW-0175">Coiled coil</keyword>
<evidence type="ECO:0000256" key="1">
    <source>
        <dbReference type="ARBA" id="ARBA00006930"/>
    </source>
</evidence>
<name>A0A136Q2M6_9FIRM</name>